<dbReference type="Proteomes" id="UP001151760">
    <property type="component" value="Unassembled WGS sequence"/>
</dbReference>
<accession>A0ABQ5BEM8</accession>
<comment type="caution">
    <text evidence="2">The sequence shown here is derived from an EMBL/GenBank/DDBJ whole genome shotgun (WGS) entry which is preliminary data.</text>
</comment>
<gene>
    <name evidence="2" type="ORF">Tco_0859073</name>
</gene>
<name>A0ABQ5BEM8_9ASTR</name>
<dbReference type="EMBL" id="BQNB010013115">
    <property type="protein sequence ID" value="GJT12031.1"/>
    <property type="molecule type" value="Genomic_DNA"/>
</dbReference>
<proteinExistence type="predicted"/>
<protein>
    <submittedName>
        <fullName evidence="2">Uncharacterized protein</fullName>
    </submittedName>
</protein>
<reference evidence="2" key="1">
    <citation type="journal article" date="2022" name="Int. J. Mol. Sci.">
        <title>Draft Genome of Tanacetum Coccineum: Genomic Comparison of Closely Related Tanacetum-Family Plants.</title>
        <authorList>
            <person name="Yamashiro T."/>
            <person name="Shiraishi A."/>
            <person name="Nakayama K."/>
            <person name="Satake H."/>
        </authorList>
    </citation>
    <scope>NUCLEOTIDE SEQUENCE</scope>
</reference>
<organism evidence="2 3">
    <name type="scientific">Tanacetum coccineum</name>
    <dbReference type="NCBI Taxonomy" id="301880"/>
    <lineage>
        <taxon>Eukaryota</taxon>
        <taxon>Viridiplantae</taxon>
        <taxon>Streptophyta</taxon>
        <taxon>Embryophyta</taxon>
        <taxon>Tracheophyta</taxon>
        <taxon>Spermatophyta</taxon>
        <taxon>Magnoliopsida</taxon>
        <taxon>eudicotyledons</taxon>
        <taxon>Gunneridae</taxon>
        <taxon>Pentapetalae</taxon>
        <taxon>asterids</taxon>
        <taxon>campanulids</taxon>
        <taxon>Asterales</taxon>
        <taxon>Asteraceae</taxon>
        <taxon>Asteroideae</taxon>
        <taxon>Anthemideae</taxon>
        <taxon>Anthemidinae</taxon>
        <taxon>Tanacetum</taxon>
    </lineage>
</organism>
<feature type="compositionally biased region" description="Basic residues" evidence="1">
    <location>
        <begin position="43"/>
        <end position="55"/>
    </location>
</feature>
<evidence type="ECO:0000313" key="3">
    <source>
        <dbReference type="Proteomes" id="UP001151760"/>
    </source>
</evidence>
<feature type="region of interest" description="Disordered" evidence="1">
    <location>
        <begin position="1"/>
        <end position="20"/>
    </location>
</feature>
<feature type="compositionally biased region" description="Polar residues" evidence="1">
    <location>
        <begin position="66"/>
        <end position="80"/>
    </location>
</feature>
<keyword evidence="3" id="KW-1185">Reference proteome</keyword>
<feature type="region of interest" description="Disordered" evidence="1">
    <location>
        <begin position="124"/>
        <end position="145"/>
    </location>
</feature>
<evidence type="ECO:0000256" key="1">
    <source>
        <dbReference type="SAM" id="MobiDB-lite"/>
    </source>
</evidence>
<evidence type="ECO:0000313" key="2">
    <source>
        <dbReference type="EMBL" id="GJT12031.1"/>
    </source>
</evidence>
<sequence length="145" mass="17063">MIRTSNEYPKPNVNTQGIMEMEPDIENMTLNEYLEYEKEKERRLRRNVRSKRNKYHGLPPLHPCFQSAQPYTEDGSVSSDKSNEVDIDSMTIAEYELYIVKQGLRKNPLNDHSYSFTSNFCDQLPYTPNPQPDDKELSFEEVFDD</sequence>
<feature type="region of interest" description="Disordered" evidence="1">
    <location>
        <begin position="38"/>
        <end position="82"/>
    </location>
</feature>
<reference evidence="2" key="2">
    <citation type="submission" date="2022-01" db="EMBL/GenBank/DDBJ databases">
        <authorList>
            <person name="Yamashiro T."/>
            <person name="Shiraishi A."/>
            <person name="Satake H."/>
            <person name="Nakayama K."/>
        </authorList>
    </citation>
    <scope>NUCLEOTIDE SEQUENCE</scope>
</reference>
<feature type="compositionally biased region" description="Polar residues" evidence="1">
    <location>
        <begin position="1"/>
        <end position="17"/>
    </location>
</feature>